<feature type="compositionally biased region" description="Low complexity" evidence="1">
    <location>
        <begin position="265"/>
        <end position="290"/>
    </location>
</feature>
<feature type="compositionally biased region" description="Gly residues" evidence="1">
    <location>
        <begin position="138"/>
        <end position="148"/>
    </location>
</feature>
<sequence length="641" mass="64009">MVLPEKLIRVGLGLGSFLPSTAPDVGAASHEVLKLRDLGGLVGSSATDLVRFSSTLKVARAIVEEYKRAEVIEVPTSSLVSILDRIKALEKEVEGLLSGKKVNKDSKGIEPPESGPATGDSISSSPASSAAASSPDGGSSGKGSGGSYDGKSSTSSGSSSYGGSDNSSSPSNKNSASGSNSSGGTTSTPELSTGGLEENDCAPEHLLYRLGGGSVQRRSVTVSEHPLFRRTINCTLGSVSGSSKGGNLPSGAAVFKEDSSSSTVDGASPASDDGSADSNDGAADKSGTTKSDTKSDTTKSDTKPDTKPDTANPATDKSDNNSADKLTNKSGDESDDKSSALDSQSVQSSASADGSAAKQDGASLTLTSPPSASTAAANMGSEVKGSAAESEEETTITTTMTSTSYTTVTVYRGPSSTKADLDGKYTNATATKASLDGKYTNATASISAPASASHLFENGTANSTATNTPPSPAALFFITGATDPASSPRATEISSASSGNNSSAAAADGVRAESTTTDSGQAFFENNSTASQPEAVASPSRPNSVGDVSTSSLQTVSSLASADSTAAVAGEKAAVSPATVTSTTTSTTTITITPAGSAVKKPEAATSALATDINGALVKRRSGFQTVRTLRRRTADADEHF</sequence>
<dbReference type="Proteomes" id="UP001397290">
    <property type="component" value="Unassembled WGS sequence"/>
</dbReference>
<dbReference type="AlphaFoldDB" id="A0AAW0RUJ6"/>
<name>A0AAW0RUJ6_9HYPO</name>
<gene>
    <name evidence="2" type="ORF">G3M48_003845</name>
</gene>
<feature type="compositionally biased region" description="Polar residues" evidence="1">
    <location>
        <begin position="484"/>
        <end position="493"/>
    </location>
</feature>
<feature type="compositionally biased region" description="Low complexity" evidence="1">
    <location>
        <begin position="395"/>
        <end position="404"/>
    </location>
</feature>
<feature type="compositionally biased region" description="Low complexity" evidence="1">
    <location>
        <begin position="494"/>
        <end position="507"/>
    </location>
</feature>
<keyword evidence="3" id="KW-1185">Reference proteome</keyword>
<dbReference type="EMBL" id="JAAHCF010000248">
    <property type="protein sequence ID" value="KAK8145897.1"/>
    <property type="molecule type" value="Genomic_DNA"/>
</dbReference>
<organism evidence="2 3">
    <name type="scientific">Beauveria asiatica</name>
    <dbReference type="NCBI Taxonomy" id="1069075"/>
    <lineage>
        <taxon>Eukaryota</taxon>
        <taxon>Fungi</taxon>
        <taxon>Dikarya</taxon>
        <taxon>Ascomycota</taxon>
        <taxon>Pezizomycotina</taxon>
        <taxon>Sordariomycetes</taxon>
        <taxon>Hypocreomycetidae</taxon>
        <taxon>Hypocreales</taxon>
        <taxon>Cordycipitaceae</taxon>
        <taxon>Beauveria</taxon>
    </lineage>
</organism>
<feature type="compositionally biased region" description="Low complexity" evidence="1">
    <location>
        <begin position="119"/>
        <end position="137"/>
    </location>
</feature>
<evidence type="ECO:0000313" key="3">
    <source>
        <dbReference type="Proteomes" id="UP001397290"/>
    </source>
</evidence>
<comment type="caution">
    <text evidence="2">The sequence shown here is derived from an EMBL/GenBank/DDBJ whole genome shotgun (WGS) entry which is preliminary data.</text>
</comment>
<feature type="compositionally biased region" description="Basic and acidic residues" evidence="1">
    <location>
        <begin position="326"/>
        <end position="339"/>
    </location>
</feature>
<feature type="compositionally biased region" description="Polar residues" evidence="1">
    <location>
        <begin position="513"/>
        <end position="532"/>
    </location>
</feature>
<reference evidence="2 3" key="1">
    <citation type="submission" date="2020-02" db="EMBL/GenBank/DDBJ databases">
        <title>Comparative genomics of the hypocrealean fungal genus Beauvera.</title>
        <authorList>
            <person name="Showalter D.N."/>
            <person name="Bushley K.E."/>
            <person name="Rehner S.A."/>
        </authorList>
    </citation>
    <scope>NUCLEOTIDE SEQUENCE [LARGE SCALE GENOMIC DNA]</scope>
    <source>
        <strain evidence="2 3">ARSEF4384</strain>
    </source>
</reference>
<feature type="compositionally biased region" description="Basic and acidic residues" evidence="1">
    <location>
        <begin position="291"/>
        <end position="308"/>
    </location>
</feature>
<accession>A0AAW0RUJ6</accession>
<evidence type="ECO:0000313" key="2">
    <source>
        <dbReference type="EMBL" id="KAK8145897.1"/>
    </source>
</evidence>
<feature type="compositionally biased region" description="Low complexity" evidence="1">
    <location>
        <begin position="340"/>
        <end position="377"/>
    </location>
</feature>
<feature type="compositionally biased region" description="Polar residues" evidence="1">
    <location>
        <begin position="232"/>
        <end position="242"/>
    </location>
</feature>
<feature type="region of interest" description="Disordered" evidence="1">
    <location>
        <begin position="102"/>
        <end position="404"/>
    </location>
</feature>
<evidence type="ECO:0000256" key="1">
    <source>
        <dbReference type="SAM" id="MobiDB-lite"/>
    </source>
</evidence>
<feature type="region of interest" description="Disordered" evidence="1">
    <location>
        <begin position="484"/>
        <end position="549"/>
    </location>
</feature>
<feature type="compositionally biased region" description="Polar residues" evidence="1">
    <location>
        <begin position="312"/>
        <end position="325"/>
    </location>
</feature>
<feature type="compositionally biased region" description="Low complexity" evidence="1">
    <location>
        <begin position="149"/>
        <end position="189"/>
    </location>
</feature>
<protein>
    <submittedName>
        <fullName evidence="2">Uncharacterized protein</fullName>
    </submittedName>
</protein>
<proteinExistence type="predicted"/>